<evidence type="ECO:0000313" key="13">
    <source>
        <dbReference type="Proteomes" id="UP000440367"/>
    </source>
</evidence>
<dbReference type="Proteomes" id="UP000440732">
    <property type="component" value="Unassembled WGS sequence"/>
</dbReference>
<accession>A0A6A3IE62</accession>
<sequence>MSDEEWGVISRLIAVDMNERPDINEAIALLRSLTPPAA</sequence>
<keyword evidence="11" id="KW-1185">Reference proteome</keyword>
<evidence type="ECO:0000313" key="6">
    <source>
        <dbReference type="EMBL" id="KAE9179100.1"/>
    </source>
</evidence>
<dbReference type="Proteomes" id="UP000441208">
    <property type="component" value="Unassembled WGS sequence"/>
</dbReference>
<dbReference type="EMBL" id="QXGD01002324">
    <property type="protein sequence ID" value="KAE9190207.1"/>
    <property type="molecule type" value="Genomic_DNA"/>
</dbReference>
<gene>
    <name evidence="9" type="ORF">PF001_g22927</name>
    <name evidence="8" type="ORF">PF002_g24831</name>
    <name evidence="7" type="ORF">PF004_g22016</name>
    <name evidence="6" type="ORF">PF005_g23812</name>
    <name evidence="5" type="ORF">PF006_g23163</name>
    <name evidence="4" type="ORF">PF007_g23670</name>
    <name evidence="1" type="ORF">PF009_g24422</name>
    <name evidence="3" type="ORF">PF010_g23092</name>
    <name evidence="2" type="ORF">PF011_g22058</name>
</gene>
<dbReference type="Proteomes" id="UP000440367">
    <property type="component" value="Unassembled WGS sequence"/>
</dbReference>
<evidence type="ECO:0000313" key="16">
    <source>
        <dbReference type="Proteomes" id="UP000460718"/>
    </source>
</evidence>
<organism evidence="2 16">
    <name type="scientific">Phytophthora fragariae</name>
    <dbReference type="NCBI Taxonomy" id="53985"/>
    <lineage>
        <taxon>Eukaryota</taxon>
        <taxon>Sar</taxon>
        <taxon>Stramenopiles</taxon>
        <taxon>Oomycota</taxon>
        <taxon>Peronosporomycetes</taxon>
        <taxon>Peronosporales</taxon>
        <taxon>Peronosporaceae</taxon>
        <taxon>Phytophthora</taxon>
    </lineage>
</organism>
<dbReference type="EMBL" id="QXFZ01002264">
    <property type="protein sequence ID" value="KAE9078895.1"/>
    <property type="molecule type" value="Genomic_DNA"/>
</dbReference>
<name>A0A6A3IE62_9STRA</name>
<dbReference type="Proteomes" id="UP000433483">
    <property type="component" value="Unassembled WGS sequence"/>
</dbReference>
<dbReference type="EMBL" id="QXFX01002290">
    <property type="protein sequence ID" value="KAE9078557.1"/>
    <property type="molecule type" value="Genomic_DNA"/>
</dbReference>
<evidence type="ECO:0000313" key="5">
    <source>
        <dbReference type="EMBL" id="KAE9099331.1"/>
    </source>
</evidence>
<evidence type="ECO:0000313" key="7">
    <source>
        <dbReference type="EMBL" id="KAE9190072.1"/>
    </source>
</evidence>
<dbReference type="Proteomes" id="UP000429523">
    <property type="component" value="Unassembled WGS sequence"/>
</dbReference>
<evidence type="ECO:0000313" key="18">
    <source>
        <dbReference type="Proteomes" id="UP000488956"/>
    </source>
</evidence>
<dbReference type="Proteomes" id="UP000437068">
    <property type="component" value="Unassembled WGS sequence"/>
</dbReference>
<evidence type="ECO:0000313" key="12">
    <source>
        <dbReference type="Proteomes" id="UP000437068"/>
    </source>
</evidence>
<evidence type="ECO:0008006" key="19">
    <source>
        <dbReference type="Google" id="ProtNLM"/>
    </source>
</evidence>
<evidence type="ECO:0000313" key="1">
    <source>
        <dbReference type="EMBL" id="KAE8925369.1"/>
    </source>
</evidence>
<evidence type="ECO:0000313" key="8">
    <source>
        <dbReference type="EMBL" id="KAE9190207.1"/>
    </source>
</evidence>
<evidence type="ECO:0000313" key="10">
    <source>
        <dbReference type="Proteomes" id="UP000429523"/>
    </source>
</evidence>
<evidence type="ECO:0000313" key="14">
    <source>
        <dbReference type="Proteomes" id="UP000440732"/>
    </source>
</evidence>
<dbReference type="OrthoDB" id="10273937at2759"/>
<dbReference type="EMBL" id="QXGE01002276">
    <property type="protein sequence ID" value="KAE9283283.1"/>
    <property type="molecule type" value="Genomic_DNA"/>
</dbReference>
<comment type="caution">
    <text evidence="2">The sequence shown here is derived from an EMBL/GenBank/DDBJ whole genome shotgun (WGS) entry which is preliminary data.</text>
</comment>
<evidence type="ECO:0000313" key="11">
    <source>
        <dbReference type="Proteomes" id="UP000433483"/>
    </source>
</evidence>
<evidence type="ECO:0000313" key="4">
    <source>
        <dbReference type="EMBL" id="KAE9078895.1"/>
    </source>
</evidence>
<dbReference type="Proteomes" id="UP000488956">
    <property type="component" value="Unassembled WGS sequence"/>
</dbReference>
<dbReference type="EMBL" id="QXGC01002152">
    <property type="protein sequence ID" value="KAE9190072.1"/>
    <property type="molecule type" value="Genomic_DNA"/>
</dbReference>
<protein>
    <recommendedName>
        <fullName evidence="19">Protein kinase domain-containing protein</fullName>
    </recommendedName>
</protein>
<dbReference type="Proteomes" id="UP000476176">
    <property type="component" value="Unassembled WGS sequence"/>
</dbReference>
<proteinExistence type="predicted"/>
<evidence type="ECO:0000313" key="9">
    <source>
        <dbReference type="EMBL" id="KAE9283283.1"/>
    </source>
</evidence>
<dbReference type="EMBL" id="QXGF01002280">
    <property type="protein sequence ID" value="KAE8925369.1"/>
    <property type="molecule type" value="Genomic_DNA"/>
</dbReference>
<evidence type="ECO:0000313" key="15">
    <source>
        <dbReference type="Proteomes" id="UP000441208"/>
    </source>
</evidence>
<evidence type="ECO:0000313" key="2">
    <source>
        <dbReference type="EMBL" id="KAE8981346.1"/>
    </source>
</evidence>
<evidence type="ECO:0000313" key="17">
    <source>
        <dbReference type="Proteomes" id="UP000476176"/>
    </source>
</evidence>
<reference evidence="16 17" key="1">
    <citation type="submission" date="2018-09" db="EMBL/GenBank/DDBJ databases">
        <title>Genomic investigation of the strawberry pathogen Phytophthora fragariae indicates pathogenicity is determined by transcriptional variation in three key races.</title>
        <authorList>
            <person name="Adams T.M."/>
            <person name="Armitage A.D."/>
            <person name="Sobczyk M.K."/>
            <person name="Bates H.J."/>
            <person name="Dunwell J.M."/>
            <person name="Nellist C.F."/>
            <person name="Harrison R.J."/>
        </authorList>
    </citation>
    <scope>NUCLEOTIDE SEQUENCE [LARGE SCALE GENOMIC DNA]</scope>
    <source>
        <strain evidence="9 12">A4</strain>
        <strain evidence="8 13">BC-1</strain>
        <strain evidence="7 17">BC-23</strain>
        <strain evidence="6 11">NOV-27</strain>
        <strain evidence="5 14">NOV-5</strain>
        <strain evidence="4 15">NOV-71</strain>
        <strain evidence="1 10">NOV-9</strain>
        <strain evidence="3 18">ONT-3</strain>
        <strain evidence="2 16">SCRP245</strain>
    </source>
</reference>
<dbReference type="EMBL" id="QXGA01002350">
    <property type="protein sequence ID" value="KAE9099331.1"/>
    <property type="molecule type" value="Genomic_DNA"/>
</dbReference>
<evidence type="ECO:0000313" key="3">
    <source>
        <dbReference type="EMBL" id="KAE9078557.1"/>
    </source>
</evidence>
<dbReference type="EMBL" id="QXGB01002319">
    <property type="protein sequence ID" value="KAE9179100.1"/>
    <property type="molecule type" value="Genomic_DNA"/>
</dbReference>
<dbReference type="Proteomes" id="UP000460718">
    <property type="component" value="Unassembled WGS sequence"/>
</dbReference>
<dbReference type="AlphaFoldDB" id="A0A6A3IE62"/>
<dbReference type="EMBL" id="QXFW01002164">
    <property type="protein sequence ID" value="KAE8981346.1"/>
    <property type="molecule type" value="Genomic_DNA"/>
</dbReference>